<dbReference type="PANTHER" id="PTHR43464:SF19">
    <property type="entry name" value="UBIQUINONE BIOSYNTHESIS O-METHYLTRANSFERASE, MITOCHONDRIAL"/>
    <property type="match status" value="1"/>
</dbReference>
<sequence length="224" mass="25019">MDHTARTIETYDRIAAAYHLIATPEHRTWLENSMRDFFQRLPGPAVLVAGCGEGRDSRYLSGLGARVTSFDLSAAMLALARAADPRGVYWQADLRDLSPIRGTFDGVWACACLYHLTKLEFHSCLAALRARLNPRGVLFLNLKLGTGEHVIDIPRAGYPGGDAVRENLTGSRFYAFYRREELTAYFRGYVVEKEQRDLLAEGDGAMEFVLRRDDSAYPAIPSAL</sequence>
<dbReference type="InterPro" id="IPR029063">
    <property type="entry name" value="SAM-dependent_MTases_sf"/>
</dbReference>
<protein>
    <submittedName>
        <fullName evidence="5">Class I SAM-dependent methyltransferase</fullName>
    </submittedName>
</protein>
<name>A0A8F9XJ90_9BACT</name>
<dbReference type="GO" id="GO:0008168">
    <property type="term" value="F:methyltransferase activity"/>
    <property type="evidence" value="ECO:0007669"/>
    <property type="project" value="UniProtKB-KW"/>
</dbReference>
<keyword evidence="1 5" id="KW-0489">Methyltransferase</keyword>
<dbReference type="Gene3D" id="3.40.50.150">
    <property type="entry name" value="Vaccinia Virus protein VP39"/>
    <property type="match status" value="1"/>
</dbReference>
<dbReference type="SUPFAM" id="SSF53335">
    <property type="entry name" value="S-adenosyl-L-methionine-dependent methyltransferases"/>
    <property type="match status" value="1"/>
</dbReference>
<dbReference type="RefSeq" id="WP_220161517.1">
    <property type="nucleotide sequence ID" value="NZ_CP080507.1"/>
</dbReference>
<evidence type="ECO:0000259" key="4">
    <source>
        <dbReference type="Pfam" id="PF13649"/>
    </source>
</evidence>
<feature type="domain" description="Methyltransferase" evidence="4">
    <location>
        <begin position="46"/>
        <end position="136"/>
    </location>
</feature>
<dbReference type="EMBL" id="CP080507">
    <property type="protein sequence ID" value="QYM78413.1"/>
    <property type="molecule type" value="Genomic_DNA"/>
</dbReference>
<evidence type="ECO:0000313" key="6">
    <source>
        <dbReference type="Proteomes" id="UP000825051"/>
    </source>
</evidence>
<dbReference type="PANTHER" id="PTHR43464">
    <property type="entry name" value="METHYLTRANSFERASE"/>
    <property type="match status" value="1"/>
</dbReference>
<proteinExistence type="predicted"/>
<gene>
    <name evidence="5" type="ORF">K0B96_14075</name>
</gene>
<keyword evidence="2" id="KW-0808">Transferase</keyword>
<evidence type="ECO:0000313" key="5">
    <source>
        <dbReference type="EMBL" id="QYM78413.1"/>
    </source>
</evidence>
<keyword evidence="6" id="KW-1185">Reference proteome</keyword>
<accession>A0A8F9XJ90</accession>
<evidence type="ECO:0000256" key="3">
    <source>
        <dbReference type="ARBA" id="ARBA00022691"/>
    </source>
</evidence>
<evidence type="ECO:0000256" key="1">
    <source>
        <dbReference type="ARBA" id="ARBA00022603"/>
    </source>
</evidence>
<keyword evidence="3" id="KW-0949">S-adenosyl-L-methionine</keyword>
<dbReference type="KEGG" id="ole:K0B96_14075"/>
<dbReference type="GO" id="GO:0032259">
    <property type="term" value="P:methylation"/>
    <property type="evidence" value="ECO:0007669"/>
    <property type="project" value="UniProtKB-KW"/>
</dbReference>
<organism evidence="5 6">
    <name type="scientific">Horticoccus luteus</name>
    <dbReference type="NCBI Taxonomy" id="2862869"/>
    <lineage>
        <taxon>Bacteria</taxon>
        <taxon>Pseudomonadati</taxon>
        <taxon>Verrucomicrobiota</taxon>
        <taxon>Opitutia</taxon>
        <taxon>Opitutales</taxon>
        <taxon>Opitutaceae</taxon>
        <taxon>Horticoccus</taxon>
    </lineage>
</organism>
<reference evidence="5" key="1">
    <citation type="submission" date="2021-08" db="EMBL/GenBank/DDBJ databases">
        <title>Genome of a novel bacterium of the phylum Verrucomicrobia, Oleiharenicola sp. KSB-15.</title>
        <authorList>
            <person name="Chung J.-H."/>
            <person name="Ahn J.-H."/>
            <person name="Yoon Y."/>
            <person name="Kim D.-Y."/>
            <person name="An S.-H."/>
            <person name="Park I."/>
            <person name="Yeon J."/>
        </authorList>
    </citation>
    <scope>NUCLEOTIDE SEQUENCE</scope>
    <source>
        <strain evidence="5">KSB-15</strain>
    </source>
</reference>
<dbReference type="Pfam" id="PF13649">
    <property type="entry name" value="Methyltransf_25"/>
    <property type="match status" value="1"/>
</dbReference>
<evidence type="ECO:0000256" key="2">
    <source>
        <dbReference type="ARBA" id="ARBA00022679"/>
    </source>
</evidence>
<dbReference type="CDD" id="cd02440">
    <property type="entry name" value="AdoMet_MTases"/>
    <property type="match status" value="1"/>
</dbReference>
<dbReference type="Proteomes" id="UP000825051">
    <property type="component" value="Chromosome"/>
</dbReference>
<dbReference type="InterPro" id="IPR041698">
    <property type="entry name" value="Methyltransf_25"/>
</dbReference>
<dbReference type="AlphaFoldDB" id="A0A8F9XJ90"/>